<dbReference type="Proteomes" id="UP001163603">
    <property type="component" value="Chromosome 10"/>
</dbReference>
<name>A0ACC0XX57_9ROSI</name>
<dbReference type="EMBL" id="CM047745">
    <property type="protein sequence ID" value="KAJ0025153.1"/>
    <property type="molecule type" value="Genomic_DNA"/>
</dbReference>
<evidence type="ECO:0000313" key="2">
    <source>
        <dbReference type="Proteomes" id="UP001163603"/>
    </source>
</evidence>
<accession>A0ACC0XX57</accession>
<comment type="caution">
    <text evidence="1">The sequence shown here is derived from an EMBL/GenBank/DDBJ whole genome shotgun (WGS) entry which is preliminary data.</text>
</comment>
<sequence length="171" mass="19134">MWIRSQLLHRLDPPITSSSIQLTLILFATSHLSSLKHELIDLIDRDCADFVNLNTKLVDVDAAIVRMQAPLLELRERIEGFRVTIEGSILALQSGLKKRLEAAAAREAFELLLDTFHVVSKIPLETNAPDTTNSAFCMESISKGVQHSAMELRPQLSATSSYTLWLQVMFS</sequence>
<protein>
    <submittedName>
        <fullName evidence="1">Uncharacterized protein</fullName>
    </submittedName>
</protein>
<proteinExistence type="predicted"/>
<keyword evidence="2" id="KW-1185">Reference proteome</keyword>
<evidence type="ECO:0000313" key="1">
    <source>
        <dbReference type="EMBL" id="KAJ0025153.1"/>
    </source>
</evidence>
<reference evidence="2" key="1">
    <citation type="journal article" date="2023" name="G3 (Bethesda)">
        <title>Genome assembly and association tests identify interacting loci associated with vigor, precocity, and sex in interspecific pistachio rootstocks.</title>
        <authorList>
            <person name="Palmer W."/>
            <person name="Jacygrad E."/>
            <person name="Sagayaradj S."/>
            <person name="Cavanaugh K."/>
            <person name="Han R."/>
            <person name="Bertier L."/>
            <person name="Beede B."/>
            <person name="Kafkas S."/>
            <person name="Golino D."/>
            <person name="Preece J."/>
            <person name="Michelmore R."/>
        </authorList>
    </citation>
    <scope>NUCLEOTIDE SEQUENCE [LARGE SCALE GENOMIC DNA]</scope>
</reference>
<gene>
    <name evidence="1" type="ORF">Pint_07142</name>
</gene>
<organism evidence="1 2">
    <name type="scientific">Pistacia integerrima</name>
    <dbReference type="NCBI Taxonomy" id="434235"/>
    <lineage>
        <taxon>Eukaryota</taxon>
        <taxon>Viridiplantae</taxon>
        <taxon>Streptophyta</taxon>
        <taxon>Embryophyta</taxon>
        <taxon>Tracheophyta</taxon>
        <taxon>Spermatophyta</taxon>
        <taxon>Magnoliopsida</taxon>
        <taxon>eudicotyledons</taxon>
        <taxon>Gunneridae</taxon>
        <taxon>Pentapetalae</taxon>
        <taxon>rosids</taxon>
        <taxon>malvids</taxon>
        <taxon>Sapindales</taxon>
        <taxon>Anacardiaceae</taxon>
        <taxon>Pistacia</taxon>
    </lineage>
</organism>